<feature type="transmembrane region" description="Helical" evidence="6">
    <location>
        <begin position="543"/>
        <end position="564"/>
    </location>
</feature>
<dbReference type="InterPro" id="IPR011701">
    <property type="entry name" value="MFS"/>
</dbReference>
<proteinExistence type="predicted"/>
<evidence type="ECO:0000256" key="5">
    <source>
        <dbReference type="SAM" id="MobiDB-lite"/>
    </source>
</evidence>
<dbReference type="EMBL" id="KZ107854">
    <property type="protein sequence ID" value="OSS45249.1"/>
    <property type="molecule type" value="Genomic_DNA"/>
</dbReference>
<reference evidence="8 9" key="1">
    <citation type="journal article" date="2017" name="Genome Announc.">
        <title>Genome sequence of the saprophytic ascomycete Epicoccum nigrum ICMP 19927 strain isolated from New Zealand.</title>
        <authorList>
            <person name="Fokin M."/>
            <person name="Fleetwood D."/>
            <person name="Weir B.S."/>
            <person name="Villas-Boas S.G."/>
        </authorList>
    </citation>
    <scope>NUCLEOTIDE SEQUENCE [LARGE SCALE GENOMIC DNA]</scope>
    <source>
        <strain evidence="8 9">ICMP 19927</strain>
    </source>
</reference>
<organism evidence="8 9">
    <name type="scientific">Epicoccum nigrum</name>
    <name type="common">Soil fungus</name>
    <name type="synonym">Epicoccum purpurascens</name>
    <dbReference type="NCBI Taxonomy" id="105696"/>
    <lineage>
        <taxon>Eukaryota</taxon>
        <taxon>Fungi</taxon>
        <taxon>Dikarya</taxon>
        <taxon>Ascomycota</taxon>
        <taxon>Pezizomycotina</taxon>
        <taxon>Dothideomycetes</taxon>
        <taxon>Pleosporomycetidae</taxon>
        <taxon>Pleosporales</taxon>
        <taxon>Pleosporineae</taxon>
        <taxon>Didymellaceae</taxon>
        <taxon>Epicoccum</taxon>
    </lineage>
</organism>
<dbReference type="GO" id="GO:0005886">
    <property type="term" value="C:plasma membrane"/>
    <property type="evidence" value="ECO:0007669"/>
    <property type="project" value="TreeGrafter"/>
</dbReference>
<feature type="transmembrane region" description="Helical" evidence="6">
    <location>
        <begin position="228"/>
        <end position="248"/>
    </location>
</feature>
<feature type="transmembrane region" description="Helical" evidence="6">
    <location>
        <begin position="503"/>
        <end position="522"/>
    </location>
</feature>
<dbReference type="STRING" id="105696.A0A1Y2LNS2"/>
<evidence type="ECO:0000313" key="8">
    <source>
        <dbReference type="EMBL" id="OSS45249.1"/>
    </source>
</evidence>
<evidence type="ECO:0000313" key="9">
    <source>
        <dbReference type="Proteomes" id="UP000193240"/>
    </source>
</evidence>
<feature type="transmembrane region" description="Helical" evidence="6">
    <location>
        <begin position="638"/>
        <end position="658"/>
    </location>
</feature>
<feature type="region of interest" description="Disordered" evidence="5">
    <location>
        <begin position="97"/>
        <end position="125"/>
    </location>
</feature>
<evidence type="ECO:0000256" key="4">
    <source>
        <dbReference type="ARBA" id="ARBA00023136"/>
    </source>
</evidence>
<sequence>MLEVPGVVVHYQLHKYQHPVSSNKCPSRYPHLESIQQKKETSQTIYPPHKMSALIRDAPFGQIVRYLTNNRVFQYPEERADFQLPAAYTSHAHMEAKELDSDTTSSSTNDPEEPAVEENYHPSIVEELEKVDTRSEGEDEELSDLEKLQTVRTNYTARTQISRVGTRTALSKSISRADLEQQFSLAALEPGPSRPIAPETRQDGTILVDWYTTDDPENPQNWLFGKKLLILIQLLLYTMGVYMGSAIYSPSIPGVMEQFGVQIGAASMGLSMYVLAYGVGPLLFSPLSEIPIIGRNPPYIISYAIFVILCIPTALADDFNTLVALRFLQGFFGSPCLATGGATLQDIYSLLQLPYVLSLWALAATCGPAIGPIISGFSVTAMNWRWSLWEMLWLNGPIFLALFFFLPETSSATILLRRAQRLRALTGNDNLKSQSEIDQANLTASAIASEALWRPFQLMLLDPSIAFTAVYTAIIYGIFYSFFEAFPLVYIDVYGFNLGEMGLTFLSVTIGVFLSLAFYWTYIYKLVNPEILKHGMGAPERRLVPALAVTFFVPVGLFVFGWTARSDIHWIVSCIGIVITTIGIFLIIQCIFLYLPLSYPQYAASLFAGNDFTRSALAAGSIHFSYPMFHNLGVDKGVTLLAGLTIGCSAGVYVLYFFGERLRAKSRFAAK</sequence>
<dbReference type="Pfam" id="PF07690">
    <property type="entry name" value="MFS_1"/>
    <property type="match status" value="1"/>
</dbReference>
<dbReference type="OMA" id="HWIVSCI"/>
<dbReference type="InterPro" id="IPR020846">
    <property type="entry name" value="MFS_dom"/>
</dbReference>
<keyword evidence="4 6" id="KW-0472">Membrane</keyword>
<dbReference type="Proteomes" id="UP000193240">
    <property type="component" value="Unassembled WGS sequence"/>
</dbReference>
<gene>
    <name evidence="8" type="ORF">B5807_10230</name>
</gene>
<feature type="transmembrane region" description="Helical" evidence="6">
    <location>
        <begin position="296"/>
        <end position="315"/>
    </location>
</feature>
<evidence type="ECO:0000256" key="1">
    <source>
        <dbReference type="ARBA" id="ARBA00004141"/>
    </source>
</evidence>
<keyword evidence="9" id="KW-1185">Reference proteome</keyword>
<feature type="transmembrane region" description="Helical" evidence="6">
    <location>
        <begin position="398"/>
        <end position="416"/>
    </location>
</feature>
<dbReference type="Gene3D" id="1.20.1250.20">
    <property type="entry name" value="MFS general substrate transporter like domains"/>
    <property type="match status" value="1"/>
</dbReference>
<keyword evidence="2 6" id="KW-0812">Transmembrane</keyword>
<keyword evidence="3 6" id="KW-1133">Transmembrane helix</keyword>
<feature type="domain" description="Major facilitator superfamily (MFS) profile" evidence="7">
    <location>
        <begin position="228"/>
        <end position="671"/>
    </location>
</feature>
<comment type="subcellular location">
    <subcellularLocation>
        <location evidence="1">Membrane</location>
        <topology evidence="1">Multi-pass membrane protein</topology>
    </subcellularLocation>
</comment>
<protein>
    <recommendedName>
        <fullName evidence="7">Major facilitator superfamily (MFS) profile domain-containing protein</fullName>
    </recommendedName>
</protein>
<dbReference type="AlphaFoldDB" id="A0A1Y2LNS2"/>
<accession>A0A1Y2LNS2</accession>
<feature type="transmembrane region" description="Helical" evidence="6">
    <location>
        <begin position="464"/>
        <end position="483"/>
    </location>
</feature>
<dbReference type="SUPFAM" id="SSF103473">
    <property type="entry name" value="MFS general substrate transporter"/>
    <property type="match status" value="1"/>
</dbReference>
<dbReference type="GO" id="GO:0015244">
    <property type="term" value="F:fluconazole transmembrane transporter activity"/>
    <property type="evidence" value="ECO:0007669"/>
    <property type="project" value="TreeGrafter"/>
</dbReference>
<name>A0A1Y2LNS2_EPING</name>
<dbReference type="PROSITE" id="PS50850">
    <property type="entry name" value="MFS"/>
    <property type="match status" value="1"/>
</dbReference>
<feature type="transmembrane region" description="Helical" evidence="6">
    <location>
        <begin position="356"/>
        <end position="378"/>
    </location>
</feature>
<evidence type="ECO:0000256" key="6">
    <source>
        <dbReference type="SAM" id="Phobius"/>
    </source>
</evidence>
<dbReference type="FunFam" id="1.20.1250.20:FF:000011">
    <property type="entry name" value="MFS multidrug transporter, putative"/>
    <property type="match status" value="1"/>
</dbReference>
<feature type="transmembrane region" description="Helical" evidence="6">
    <location>
        <begin position="260"/>
        <end position="284"/>
    </location>
</feature>
<dbReference type="InterPro" id="IPR036259">
    <property type="entry name" value="MFS_trans_sf"/>
</dbReference>
<dbReference type="InParanoid" id="A0A1Y2LNS2"/>
<feature type="transmembrane region" description="Helical" evidence="6">
    <location>
        <begin position="570"/>
        <end position="595"/>
    </location>
</feature>
<evidence type="ECO:0000256" key="2">
    <source>
        <dbReference type="ARBA" id="ARBA00022692"/>
    </source>
</evidence>
<dbReference type="CDD" id="cd17323">
    <property type="entry name" value="MFS_Tpo1_MDR_like"/>
    <property type="match status" value="1"/>
</dbReference>
<evidence type="ECO:0000259" key="7">
    <source>
        <dbReference type="PROSITE" id="PS50850"/>
    </source>
</evidence>
<evidence type="ECO:0000256" key="3">
    <source>
        <dbReference type="ARBA" id="ARBA00022989"/>
    </source>
</evidence>
<dbReference type="PANTHER" id="PTHR23502:SF23">
    <property type="entry name" value="FLUCONAZOLE RESISTANCE PROTEIN 1"/>
    <property type="match status" value="1"/>
</dbReference>
<dbReference type="GO" id="GO:1990961">
    <property type="term" value="P:xenobiotic detoxification by transmembrane export across the plasma membrane"/>
    <property type="evidence" value="ECO:0007669"/>
    <property type="project" value="TreeGrafter"/>
</dbReference>
<dbReference type="PANTHER" id="PTHR23502">
    <property type="entry name" value="MAJOR FACILITATOR SUPERFAMILY"/>
    <property type="match status" value="1"/>
</dbReference>